<feature type="domain" description="NAD(P)-binding" evidence="2">
    <location>
        <begin position="193"/>
        <end position="269"/>
    </location>
</feature>
<dbReference type="PANTHER" id="PTHR15020">
    <property type="entry name" value="FLAVIN REDUCTASE-RELATED"/>
    <property type="match status" value="1"/>
</dbReference>
<dbReference type="AlphaFoldDB" id="A0ABD3QCD0"/>
<dbReference type="InterPro" id="IPR036291">
    <property type="entry name" value="NAD(P)-bd_dom_sf"/>
</dbReference>
<dbReference type="Proteomes" id="UP001516023">
    <property type="component" value="Unassembled WGS sequence"/>
</dbReference>
<dbReference type="SUPFAM" id="SSF51735">
    <property type="entry name" value="NAD(P)-binding Rossmann-fold domains"/>
    <property type="match status" value="1"/>
</dbReference>
<dbReference type="Pfam" id="PF13460">
    <property type="entry name" value="NAD_binding_10"/>
    <property type="match status" value="2"/>
</dbReference>
<dbReference type="PANTHER" id="PTHR15020:SF50">
    <property type="entry name" value="UPF0659 PROTEIN YMR090W"/>
    <property type="match status" value="1"/>
</dbReference>
<reference evidence="3 4" key="1">
    <citation type="journal article" date="2020" name="G3 (Bethesda)">
        <title>Improved Reference Genome for Cyclotella cryptica CCMP332, a Model for Cell Wall Morphogenesis, Salinity Adaptation, and Lipid Production in Diatoms (Bacillariophyta).</title>
        <authorList>
            <person name="Roberts W.R."/>
            <person name="Downey K.M."/>
            <person name="Ruck E.C."/>
            <person name="Traller J.C."/>
            <person name="Alverson A.J."/>
        </authorList>
    </citation>
    <scope>NUCLEOTIDE SEQUENCE [LARGE SCALE GENOMIC DNA]</scope>
    <source>
        <strain evidence="3 4">CCMP332</strain>
    </source>
</reference>
<sequence length="712" mass="79521">MLFAVSSDTTALTISPGAVDNNRKRSWQYRDQCYPVRVIKSTRSPRGPPRFDNLLSRLYNSQDDESDSDGMVNPRNCNEESNQSKNDPQNSGAENDSSDSTKPNILDMINPYNAGKNLRSTVESAFNLASAIASTTSSPAARLPPERRAIYYNYYLDDKLGLSTAELKDSPEPSSMWSSTPSEDYRPEVLVVGATGGLGRVLVKRLLLENKVRVRVLVRDLYSNTLNKLGTGVTYCQGDLSNMESLEYAVTDLDKIVFCAGHETVTADDDNWNSLEESLAKRTLGAEKVDREGLRNLIHAYLNVRHADYGTSQTAKRVLFKFRKSSADFDLFAVDDGSVDDRDDDDVNLVVDSAQIQANAYRNIASLSQSSWKRNKFGHGVFTGQVLRQGEAAIASARLRSRCDPSEGLDLRSGGFGGLVCRVCSNGGVYEAFLRTEAYERLGVEYVCEFRTASKSPTSNNENTSRDKFSTVRLDFTDFRARMRPDARRKAKRALGLSEIPPFVGRDVRQLGFRYRGENNSFSRNGASNSGWSRFYLALDYIKLYRGQPEPEFIYLSDARIPPVVQDGMVRDDIHRLVSSTESGQSYNILDGSIKRIGMSKVDRIPEETYFKYKGEEIIKQSGLSYTIIRVAGYNESPSTDSSAVRLQKTNKDITSVSRADLAQVVASALLEPNACNLVLYMTKSQERGVADGNIWQKFARLRSEKLQEPFQ</sequence>
<dbReference type="EMBL" id="JABMIG020000052">
    <property type="protein sequence ID" value="KAL3797747.1"/>
    <property type="molecule type" value="Genomic_DNA"/>
</dbReference>
<feature type="compositionally biased region" description="Polar residues" evidence="1">
    <location>
        <begin position="75"/>
        <end position="103"/>
    </location>
</feature>
<feature type="domain" description="NAD(P)-binding" evidence="2">
    <location>
        <begin position="568"/>
        <end position="673"/>
    </location>
</feature>
<evidence type="ECO:0000259" key="2">
    <source>
        <dbReference type="Pfam" id="PF13460"/>
    </source>
</evidence>
<name>A0ABD3QCD0_9STRA</name>
<gene>
    <name evidence="3" type="ORF">HJC23_000292</name>
</gene>
<dbReference type="Gene3D" id="3.40.50.720">
    <property type="entry name" value="NAD(P)-binding Rossmann-like Domain"/>
    <property type="match status" value="2"/>
</dbReference>
<protein>
    <recommendedName>
        <fullName evidence="2">NAD(P)-binding domain-containing protein</fullName>
    </recommendedName>
</protein>
<evidence type="ECO:0000256" key="1">
    <source>
        <dbReference type="SAM" id="MobiDB-lite"/>
    </source>
</evidence>
<evidence type="ECO:0000313" key="3">
    <source>
        <dbReference type="EMBL" id="KAL3797747.1"/>
    </source>
</evidence>
<feature type="region of interest" description="Disordered" evidence="1">
    <location>
        <begin position="60"/>
        <end position="108"/>
    </location>
</feature>
<evidence type="ECO:0000313" key="4">
    <source>
        <dbReference type="Proteomes" id="UP001516023"/>
    </source>
</evidence>
<dbReference type="InterPro" id="IPR016040">
    <property type="entry name" value="NAD(P)-bd_dom"/>
</dbReference>
<organism evidence="3 4">
    <name type="scientific">Cyclotella cryptica</name>
    <dbReference type="NCBI Taxonomy" id="29204"/>
    <lineage>
        <taxon>Eukaryota</taxon>
        <taxon>Sar</taxon>
        <taxon>Stramenopiles</taxon>
        <taxon>Ochrophyta</taxon>
        <taxon>Bacillariophyta</taxon>
        <taxon>Coscinodiscophyceae</taxon>
        <taxon>Thalassiosirophycidae</taxon>
        <taxon>Stephanodiscales</taxon>
        <taxon>Stephanodiscaceae</taxon>
        <taxon>Cyclotella</taxon>
    </lineage>
</organism>
<comment type="caution">
    <text evidence="3">The sequence shown here is derived from an EMBL/GenBank/DDBJ whole genome shotgun (WGS) entry which is preliminary data.</text>
</comment>
<proteinExistence type="predicted"/>
<keyword evidence="4" id="KW-1185">Reference proteome</keyword>
<accession>A0ABD3QCD0</accession>